<evidence type="ECO:0000259" key="9">
    <source>
        <dbReference type="PROSITE" id="PS50850"/>
    </source>
</evidence>
<dbReference type="AlphaFoldDB" id="A0A261TFR1"/>
<keyword evidence="3" id="KW-1003">Cell membrane</keyword>
<comment type="caution">
    <text evidence="10">The sequence shown here is derived from an EMBL/GenBank/DDBJ whole genome shotgun (WGS) entry which is preliminary data.</text>
</comment>
<dbReference type="OrthoDB" id="6766492at2"/>
<evidence type="ECO:0000256" key="3">
    <source>
        <dbReference type="ARBA" id="ARBA00022475"/>
    </source>
</evidence>
<feature type="transmembrane region" description="Helical" evidence="8">
    <location>
        <begin position="182"/>
        <end position="207"/>
    </location>
</feature>
<evidence type="ECO:0000256" key="2">
    <source>
        <dbReference type="ARBA" id="ARBA00022448"/>
    </source>
</evidence>
<evidence type="ECO:0000313" key="11">
    <source>
        <dbReference type="Proteomes" id="UP000216913"/>
    </source>
</evidence>
<feature type="domain" description="Major facilitator superfamily (MFS) profile" evidence="9">
    <location>
        <begin position="44"/>
        <end position="454"/>
    </location>
</feature>
<dbReference type="GO" id="GO:0022857">
    <property type="term" value="F:transmembrane transporter activity"/>
    <property type="evidence" value="ECO:0007669"/>
    <property type="project" value="InterPro"/>
</dbReference>
<feature type="transmembrane region" description="Helical" evidence="8">
    <location>
        <begin position="308"/>
        <end position="328"/>
    </location>
</feature>
<feature type="region of interest" description="Disordered" evidence="7">
    <location>
        <begin position="1"/>
        <end position="30"/>
    </location>
</feature>
<feature type="transmembrane region" description="Helical" evidence="8">
    <location>
        <begin position="86"/>
        <end position="108"/>
    </location>
</feature>
<evidence type="ECO:0000256" key="5">
    <source>
        <dbReference type="ARBA" id="ARBA00022989"/>
    </source>
</evidence>
<evidence type="ECO:0000256" key="1">
    <source>
        <dbReference type="ARBA" id="ARBA00004651"/>
    </source>
</evidence>
<organism evidence="10 11">
    <name type="scientific">Bordetella genomosp. 5</name>
    <dbReference type="NCBI Taxonomy" id="1395608"/>
    <lineage>
        <taxon>Bacteria</taxon>
        <taxon>Pseudomonadati</taxon>
        <taxon>Pseudomonadota</taxon>
        <taxon>Betaproteobacteria</taxon>
        <taxon>Burkholderiales</taxon>
        <taxon>Alcaligenaceae</taxon>
        <taxon>Bordetella</taxon>
    </lineage>
</organism>
<dbReference type="SUPFAM" id="SSF103473">
    <property type="entry name" value="MFS general substrate transporter"/>
    <property type="match status" value="1"/>
</dbReference>
<evidence type="ECO:0000256" key="8">
    <source>
        <dbReference type="SAM" id="Phobius"/>
    </source>
</evidence>
<dbReference type="RefSeq" id="WP_094801699.1">
    <property type="nucleotide sequence ID" value="NZ_NEVN01000008.1"/>
</dbReference>
<gene>
    <name evidence="10" type="ORF">CAL25_16075</name>
</gene>
<dbReference type="PANTHER" id="PTHR43045:SF2">
    <property type="entry name" value="INNER MEMBRANE METABOLITE TRANSPORT PROTEIN YHJE"/>
    <property type="match status" value="1"/>
</dbReference>
<dbReference type="PANTHER" id="PTHR43045">
    <property type="entry name" value="SHIKIMATE TRANSPORTER"/>
    <property type="match status" value="1"/>
</dbReference>
<dbReference type="InterPro" id="IPR020846">
    <property type="entry name" value="MFS_dom"/>
</dbReference>
<feature type="transmembrane region" description="Helical" evidence="8">
    <location>
        <begin position="272"/>
        <end position="296"/>
    </location>
</feature>
<dbReference type="InterPro" id="IPR005829">
    <property type="entry name" value="Sugar_transporter_CS"/>
</dbReference>
<keyword evidence="4 8" id="KW-0812">Transmembrane</keyword>
<feature type="transmembrane region" description="Helical" evidence="8">
    <location>
        <begin position="340"/>
        <end position="359"/>
    </location>
</feature>
<dbReference type="PROSITE" id="PS50850">
    <property type="entry name" value="MFS"/>
    <property type="match status" value="1"/>
</dbReference>
<name>A0A261TFR1_9BORD</name>
<keyword evidence="6 8" id="KW-0472">Membrane</keyword>
<accession>A0A261TFR1</accession>
<evidence type="ECO:0000313" key="10">
    <source>
        <dbReference type="EMBL" id="OZI47910.1"/>
    </source>
</evidence>
<dbReference type="Gene3D" id="1.20.1250.20">
    <property type="entry name" value="MFS general substrate transporter like domains"/>
    <property type="match status" value="2"/>
</dbReference>
<feature type="transmembrane region" description="Helical" evidence="8">
    <location>
        <begin position="219"/>
        <end position="236"/>
    </location>
</feature>
<dbReference type="EMBL" id="NEVP01000010">
    <property type="protein sequence ID" value="OZI47910.1"/>
    <property type="molecule type" value="Genomic_DNA"/>
</dbReference>
<dbReference type="InterPro" id="IPR011701">
    <property type="entry name" value="MFS"/>
</dbReference>
<feature type="transmembrane region" description="Helical" evidence="8">
    <location>
        <begin position="141"/>
        <end position="161"/>
    </location>
</feature>
<dbReference type="Proteomes" id="UP000216913">
    <property type="component" value="Unassembled WGS sequence"/>
</dbReference>
<dbReference type="Pfam" id="PF07690">
    <property type="entry name" value="MFS_1"/>
    <property type="match status" value="1"/>
</dbReference>
<dbReference type="InterPro" id="IPR036259">
    <property type="entry name" value="MFS_trans_sf"/>
</dbReference>
<feature type="transmembrane region" description="Helical" evidence="8">
    <location>
        <begin position="115"/>
        <end position="135"/>
    </location>
</feature>
<keyword evidence="11" id="KW-1185">Reference proteome</keyword>
<evidence type="ECO:0000256" key="7">
    <source>
        <dbReference type="SAM" id="MobiDB-lite"/>
    </source>
</evidence>
<evidence type="ECO:0000256" key="6">
    <source>
        <dbReference type="ARBA" id="ARBA00023136"/>
    </source>
</evidence>
<dbReference type="PROSITE" id="PS00216">
    <property type="entry name" value="SUGAR_TRANSPORT_1"/>
    <property type="match status" value="1"/>
</dbReference>
<comment type="subcellular location">
    <subcellularLocation>
        <location evidence="1">Cell membrane</location>
        <topology evidence="1">Multi-pass membrane protein</topology>
    </subcellularLocation>
</comment>
<dbReference type="GO" id="GO:0005886">
    <property type="term" value="C:plasma membrane"/>
    <property type="evidence" value="ECO:0007669"/>
    <property type="project" value="UniProtKB-SubCell"/>
</dbReference>
<sequence length="454" mass="48751">MSTTTQYPGSLPPKPGQTDQPGSLPPGSVPTLGASHTQVAPSEIAVGVVIGRTSEYFDFFVFGIACVMVFPRVFFPFEAPLEGTLWSFAVFALAFVVRPVGTAISMAIQRRWGRGIKLTASLFLLGTATCGIAFLPRYDSIGMYAIILLAVFRALQGMALGGSWDGLPSLLALNAPAKRRGWFAMIGQLGAPIGFMIASALFLYLHLTLTDEDFIDWGWRYPFFVAFAINVVALFARLRLVVTQEYTELLEEGELEPIGTSEIVREQGYNMFIGAFAALASYALFHLVTVFPLSWIVVSQTQPVADVLVVQIVGALVGIVGTIFSGVIADRIGRRNTLGVLAVLIGIFALFAPWLLGGGPYAQDAFILIGFALLGVSYGQAAGTVTSNFTRRYRYTGAALTTDMAWLIGAAFAPVVALGLSDRFGLAAVSVYLLSGVVCTLLALRINKLLESRD</sequence>
<keyword evidence="2" id="KW-0813">Transport</keyword>
<reference evidence="10 11" key="1">
    <citation type="submission" date="2017-05" db="EMBL/GenBank/DDBJ databases">
        <title>Complete and WGS of Bordetella genogroups.</title>
        <authorList>
            <person name="Spilker T."/>
            <person name="LiPuma J."/>
        </authorList>
    </citation>
    <scope>NUCLEOTIDE SEQUENCE [LARGE SCALE GENOMIC DNA]</scope>
    <source>
        <strain evidence="10 11">AU10456</strain>
    </source>
</reference>
<feature type="transmembrane region" description="Helical" evidence="8">
    <location>
        <begin position="397"/>
        <end position="418"/>
    </location>
</feature>
<evidence type="ECO:0000256" key="4">
    <source>
        <dbReference type="ARBA" id="ARBA00022692"/>
    </source>
</evidence>
<feature type="transmembrane region" description="Helical" evidence="8">
    <location>
        <begin position="365"/>
        <end position="385"/>
    </location>
</feature>
<feature type="transmembrane region" description="Helical" evidence="8">
    <location>
        <begin position="424"/>
        <end position="444"/>
    </location>
</feature>
<keyword evidence="5 8" id="KW-1133">Transmembrane helix</keyword>
<protein>
    <submittedName>
        <fullName evidence="10">MFS transporter</fullName>
    </submittedName>
</protein>
<feature type="transmembrane region" description="Helical" evidence="8">
    <location>
        <begin position="56"/>
        <end position="74"/>
    </location>
</feature>
<proteinExistence type="predicted"/>